<reference evidence="7 8" key="1">
    <citation type="journal article" date="2013" name="Genome Announc.">
        <title>Complete Genome Sequence of the Thermophilic and Facultatively Chemolithoautotrophic Sulfate Reducer Archaeoglobus sulfaticallidus Strain PM70-1T.</title>
        <authorList>
            <person name="Stokke R."/>
            <person name="Hocking W.P."/>
            <person name="Steinsbu B.O."/>
            <person name="Steen I.H."/>
        </authorList>
    </citation>
    <scope>NUCLEOTIDE SEQUENCE [LARGE SCALE GENOMIC DNA]</scope>
    <source>
        <strain evidence="7">PM70-1</strain>
    </source>
</reference>
<organism evidence="7 8">
    <name type="scientific">Archaeoglobus sulfaticallidus PM70-1</name>
    <dbReference type="NCBI Taxonomy" id="387631"/>
    <lineage>
        <taxon>Archaea</taxon>
        <taxon>Methanobacteriati</taxon>
        <taxon>Methanobacteriota</taxon>
        <taxon>Archaeoglobi</taxon>
        <taxon>Archaeoglobales</taxon>
        <taxon>Archaeoglobaceae</taxon>
        <taxon>Archaeoglobus</taxon>
    </lineage>
</organism>
<dbReference type="GO" id="GO:0003878">
    <property type="term" value="F:ATP citrate synthase activity"/>
    <property type="evidence" value="ECO:0007669"/>
    <property type="project" value="UniProtKB-EC"/>
</dbReference>
<evidence type="ECO:0000256" key="5">
    <source>
        <dbReference type="PROSITE-ProRule" id="PRU00409"/>
    </source>
</evidence>
<dbReference type="Pfam" id="PF08442">
    <property type="entry name" value="ATP-grasp_2"/>
    <property type="match status" value="1"/>
</dbReference>
<keyword evidence="3" id="KW-0808">Transferase</keyword>
<accession>N0BBB9</accession>
<dbReference type="EMBL" id="CP005290">
    <property type="protein sequence ID" value="AGK60899.1"/>
    <property type="molecule type" value="Genomic_DNA"/>
</dbReference>
<evidence type="ECO:0000256" key="2">
    <source>
        <dbReference type="ARBA" id="ARBA00022741"/>
    </source>
</evidence>
<dbReference type="PROSITE" id="PS50975">
    <property type="entry name" value="ATP_GRASP"/>
    <property type="match status" value="1"/>
</dbReference>
<dbReference type="STRING" id="387631.Asulf_00892"/>
<dbReference type="PIRSF" id="PIRSF001554">
    <property type="entry name" value="SucCS_beta"/>
    <property type="match status" value="1"/>
</dbReference>
<dbReference type="GeneID" id="15392533"/>
<dbReference type="GO" id="GO:0004775">
    <property type="term" value="F:succinate-CoA ligase (ADP-forming) activity"/>
    <property type="evidence" value="ECO:0007669"/>
    <property type="project" value="TreeGrafter"/>
</dbReference>
<protein>
    <submittedName>
        <fullName evidence="7">Succinyl-CoA synthetase, beta subunit</fullName>
    </submittedName>
</protein>
<dbReference type="InterPro" id="IPR011761">
    <property type="entry name" value="ATP-grasp"/>
</dbReference>
<dbReference type="PANTHER" id="PTHR11815">
    <property type="entry name" value="SUCCINYL-COA SYNTHETASE BETA CHAIN"/>
    <property type="match status" value="1"/>
</dbReference>
<gene>
    <name evidence="7" type="ORF">Asulf_00892</name>
</gene>
<dbReference type="InterPro" id="IPR013650">
    <property type="entry name" value="ATP-grasp_succ-CoA_synth-type"/>
</dbReference>
<name>N0BBB9_9EURY</name>
<keyword evidence="3" id="KW-0012">Acyltransferase</keyword>
<keyword evidence="5" id="KW-0067">ATP-binding</keyword>
<evidence type="ECO:0000313" key="7">
    <source>
        <dbReference type="EMBL" id="AGK60899.1"/>
    </source>
</evidence>
<comment type="catalytic activity">
    <reaction evidence="4">
        <text>oxaloacetate + acetyl-CoA + ADP + phosphate = citrate + ATP + CoA</text>
        <dbReference type="Rhea" id="RHEA:21160"/>
        <dbReference type="ChEBI" id="CHEBI:16452"/>
        <dbReference type="ChEBI" id="CHEBI:16947"/>
        <dbReference type="ChEBI" id="CHEBI:30616"/>
        <dbReference type="ChEBI" id="CHEBI:43474"/>
        <dbReference type="ChEBI" id="CHEBI:57287"/>
        <dbReference type="ChEBI" id="CHEBI:57288"/>
        <dbReference type="ChEBI" id="CHEBI:456216"/>
        <dbReference type="EC" id="2.3.3.8"/>
    </reaction>
</comment>
<sequence length="405" mass="45902">MVKLYEYQGKELLKKEGIKVPEFFVAENIEQLKEFAEKMNPPFVLKAQLLISGRMKAGAVKFASNIREVEEYGRELFERQFKGFKAKKVLIEQAVSGEEYYASIIVNPAYNVKAPEILFSPYGGIDVEEHEVFRFVVDYKKGFDKTRFMDLIDGQVGDPEAVADFLEKLYSVFVKADARIVEVNPLFSPQMIAGDCKITVDDSSVFRHPEFDIDLPRDMDRNPTDLERVAWEIEEGDYRGTAYFVQLNTDCKDKKKGYIAFHGIGGGASMLSADAMIRKGLVLANYADSSGNPPASKIYKLIKVIMAQEGIEGYVLAGSVFASQEQWHHAHAVVKAFRELENKLGEGFPIVILLAGNKEKESHEILKEGLSKTKFRFEIYGRDYIYDPDFIADRVIKLVEEYRGG</sequence>
<dbReference type="eggNOG" id="arCOG01337">
    <property type="taxonomic scope" value="Archaea"/>
</dbReference>
<dbReference type="PANTHER" id="PTHR11815:SF10">
    <property type="entry name" value="SUCCINATE--COA LIGASE [GDP-FORMING] SUBUNIT BETA, MITOCHONDRIAL"/>
    <property type="match status" value="1"/>
</dbReference>
<dbReference type="GO" id="GO:0046872">
    <property type="term" value="F:metal ion binding"/>
    <property type="evidence" value="ECO:0007669"/>
    <property type="project" value="InterPro"/>
</dbReference>
<evidence type="ECO:0000256" key="3">
    <source>
        <dbReference type="ARBA" id="ARBA00023315"/>
    </source>
</evidence>
<dbReference type="InterPro" id="IPR013815">
    <property type="entry name" value="ATP_grasp_subdomain_1"/>
</dbReference>
<keyword evidence="1" id="KW-0436">Ligase</keyword>
<keyword evidence="8" id="KW-1185">Reference proteome</keyword>
<dbReference type="GO" id="GO:0006099">
    <property type="term" value="P:tricarboxylic acid cycle"/>
    <property type="evidence" value="ECO:0007669"/>
    <property type="project" value="InterPro"/>
</dbReference>
<evidence type="ECO:0000259" key="6">
    <source>
        <dbReference type="PROSITE" id="PS50975"/>
    </source>
</evidence>
<dbReference type="InterPro" id="IPR016102">
    <property type="entry name" value="Succinyl-CoA_synth-like"/>
</dbReference>
<dbReference type="SUPFAM" id="SSF52210">
    <property type="entry name" value="Succinyl-CoA synthetase domains"/>
    <property type="match status" value="1"/>
</dbReference>
<feature type="domain" description="ATP-grasp" evidence="6">
    <location>
        <begin position="10"/>
        <end position="106"/>
    </location>
</feature>
<dbReference type="HOGENOM" id="CLU_037430_4_0_2"/>
<evidence type="ECO:0000256" key="1">
    <source>
        <dbReference type="ARBA" id="ARBA00022598"/>
    </source>
</evidence>
<dbReference type="Pfam" id="PF16114">
    <property type="entry name" value="Citrate_bind"/>
    <property type="match status" value="1"/>
</dbReference>
<dbReference type="KEGG" id="ast:Asulf_00892"/>
<keyword evidence="2 5" id="KW-0547">Nucleotide-binding</keyword>
<dbReference type="SUPFAM" id="SSF56059">
    <property type="entry name" value="Glutathione synthetase ATP-binding domain-like"/>
    <property type="match status" value="1"/>
</dbReference>
<dbReference type="Gene3D" id="3.30.1490.20">
    <property type="entry name" value="ATP-grasp fold, A domain"/>
    <property type="match status" value="1"/>
</dbReference>
<evidence type="ECO:0000313" key="8">
    <source>
        <dbReference type="Proteomes" id="UP000013307"/>
    </source>
</evidence>
<dbReference type="GO" id="GO:0006104">
    <property type="term" value="P:succinyl-CoA metabolic process"/>
    <property type="evidence" value="ECO:0007669"/>
    <property type="project" value="TreeGrafter"/>
</dbReference>
<proteinExistence type="predicted"/>
<dbReference type="InterPro" id="IPR032263">
    <property type="entry name" value="Citrate-bd"/>
</dbReference>
<dbReference type="RefSeq" id="WP_015590497.1">
    <property type="nucleotide sequence ID" value="NC_021169.1"/>
</dbReference>
<dbReference type="Gene3D" id="3.30.470.20">
    <property type="entry name" value="ATP-grasp fold, B domain"/>
    <property type="match status" value="1"/>
</dbReference>
<dbReference type="AlphaFoldDB" id="N0BBB9"/>
<dbReference type="Gene3D" id="3.40.50.261">
    <property type="entry name" value="Succinyl-CoA synthetase domains"/>
    <property type="match status" value="1"/>
</dbReference>
<dbReference type="InterPro" id="IPR005809">
    <property type="entry name" value="Succ_CoA_ligase-like_bsu"/>
</dbReference>
<evidence type="ECO:0000256" key="4">
    <source>
        <dbReference type="ARBA" id="ARBA00047593"/>
    </source>
</evidence>
<dbReference type="GO" id="GO:0005524">
    <property type="term" value="F:ATP binding"/>
    <property type="evidence" value="ECO:0007669"/>
    <property type="project" value="UniProtKB-UniRule"/>
</dbReference>
<dbReference type="GO" id="GO:0042709">
    <property type="term" value="C:succinate-CoA ligase complex"/>
    <property type="evidence" value="ECO:0007669"/>
    <property type="project" value="TreeGrafter"/>
</dbReference>
<dbReference type="Proteomes" id="UP000013307">
    <property type="component" value="Chromosome"/>
</dbReference>